<sequence length="66" mass="7718">MKMLCKMHHFIAQFDANSRVICVKMQCMMNGITWQGDKNGDIEAIRWLHTHAEEEFPFLFGEGLKC</sequence>
<dbReference type="Proteomes" id="UP000274578">
    <property type="component" value="Chromosome 1"/>
</dbReference>
<gene>
    <name evidence="1" type="ORF">NCTC13071_00957</name>
</gene>
<reference evidence="1 2" key="1">
    <citation type="submission" date="2018-12" db="EMBL/GenBank/DDBJ databases">
        <authorList>
            <consortium name="Pathogen Informatics"/>
        </authorList>
    </citation>
    <scope>NUCLEOTIDE SEQUENCE [LARGE SCALE GENOMIC DNA]</scope>
    <source>
        <strain evidence="1 2">NCTC13071</strain>
    </source>
</reference>
<dbReference type="EMBL" id="LR134384">
    <property type="protein sequence ID" value="VEH14971.1"/>
    <property type="molecule type" value="Genomic_DNA"/>
</dbReference>
<organism evidence="1 2">
    <name type="scientific">Segatella oris</name>
    <dbReference type="NCBI Taxonomy" id="28135"/>
    <lineage>
        <taxon>Bacteria</taxon>
        <taxon>Pseudomonadati</taxon>
        <taxon>Bacteroidota</taxon>
        <taxon>Bacteroidia</taxon>
        <taxon>Bacteroidales</taxon>
        <taxon>Prevotellaceae</taxon>
        <taxon>Segatella</taxon>
    </lineage>
</organism>
<name>A0A3S4V930_9BACT</name>
<evidence type="ECO:0000313" key="2">
    <source>
        <dbReference type="Proteomes" id="UP000274578"/>
    </source>
</evidence>
<proteinExistence type="predicted"/>
<accession>A0A3S4V930</accession>
<protein>
    <submittedName>
        <fullName evidence="1">Uncharacterized protein</fullName>
    </submittedName>
</protein>
<evidence type="ECO:0000313" key="1">
    <source>
        <dbReference type="EMBL" id="VEH14971.1"/>
    </source>
</evidence>
<dbReference type="AlphaFoldDB" id="A0A3S4V930"/>
<dbReference type="KEGG" id="poc:NCTC13071_00957"/>